<dbReference type="InterPro" id="IPR002083">
    <property type="entry name" value="MATH/TRAF_dom"/>
</dbReference>
<dbReference type="WBParaSite" id="GPLIN_000495100">
    <property type="protein sequence ID" value="GPLIN_000495100"/>
    <property type="gene ID" value="GPLIN_000495100"/>
</dbReference>
<dbReference type="Gene3D" id="3.30.710.10">
    <property type="entry name" value="Potassium Channel Kv1.1, Chain A"/>
    <property type="match status" value="1"/>
</dbReference>
<organism evidence="3 4">
    <name type="scientific">Globodera pallida</name>
    <name type="common">Potato cyst nematode worm</name>
    <name type="synonym">Heterodera pallida</name>
    <dbReference type="NCBI Taxonomy" id="36090"/>
    <lineage>
        <taxon>Eukaryota</taxon>
        <taxon>Metazoa</taxon>
        <taxon>Ecdysozoa</taxon>
        <taxon>Nematoda</taxon>
        <taxon>Chromadorea</taxon>
        <taxon>Rhabditida</taxon>
        <taxon>Tylenchina</taxon>
        <taxon>Tylenchomorpha</taxon>
        <taxon>Tylenchoidea</taxon>
        <taxon>Heteroderidae</taxon>
        <taxon>Heteroderinae</taxon>
        <taxon>Globodera</taxon>
    </lineage>
</organism>
<dbReference type="PROSITE" id="PS50097">
    <property type="entry name" value="BTB"/>
    <property type="match status" value="2"/>
</dbReference>
<dbReference type="PANTHER" id="PTHR22744">
    <property type="entry name" value="HELIX LOOP HELIX PROTEIN 21-RELATED"/>
    <property type="match status" value="1"/>
</dbReference>
<dbReference type="SMART" id="SM00061">
    <property type="entry name" value="MATH"/>
    <property type="match status" value="1"/>
</dbReference>
<dbReference type="Proteomes" id="UP000050741">
    <property type="component" value="Unassembled WGS sequence"/>
</dbReference>
<dbReference type="CDD" id="cd18186">
    <property type="entry name" value="BTB_POZ_ZBTB_KLHL-like"/>
    <property type="match status" value="1"/>
</dbReference>
<dbReference type="InterPro" id="IPR011333">
    <property type="entry name" value="SKP1/BTB/POZ_sf"/>
</dbReference>
<feature type="region of interest" description="Disordered" evidence="1">
    <location>
        <begin position="1"/>
        <end position="24"/>
    </location>
</feature>
<accession>A0A183BWG2</accession>
<reference evidence="3" key="2">
    <citation type="submission" date="2014-05" db="EMBL/GenBank/DDBJ databases">
        <title>The genome and life-stage specific transcriptomes of Globodera pallida elucidate key aspects of plant parasitism by a cyst nematode.</title>
        <authorList>
            <person name="Cotton J.A."/>
            <person name="Lilley C.J."/>
            <person name="Jones L.M."/>
            <person name="Kikuchi T."/>
            <person name="Reid A.J."/>
            <person name="Thorpe P."/>
            <person name="Tsai I.J."/>
            <person name="Beasley H."/>
            <person name="Blok V."/>
            <person name="Cock P.J.A."/>
            <person name="Van den Akker S.E."/>
            <person name="Holroyd N."/>
            <person name="Hunt M."/>
            <person name="Mantelin S."/>
            <person name="Naghra H."/>
            <person name="Pain A."/>
            <person name="Palomares-Rius J.E."/>
            <person name="Zarowiecki M."/>
            <person name="Berriman M."/>
            <person name="Jones J.T."/>
            <person name="Urwin P.E."/>
        </authorList>
    </citation>
    <scope>NUCLEOTIDE SEQUENCE [LARGE SCALE GENOMIC DNA]</scope>
    <source>
        <strain evidence="3">Lindley</strain>
    </source>
</reference>
<dbReference type="Gene3D" id="2.60.210.10">
    <property type="entry name" value="Apoptosis, Tumor Necrosis Factor Receptor Associated Protein 2, Chain A"/>
    <property type="match status" value="2"/>
</dbReference>
<dbReference type="InterPro" id="IPR000210">
    <property type="entry name" value="BTB/POZ_dom"/>
</dbReference>
<reference evidence="3" key="1">
    <citation type="submission" date="2013-12" db="EMBL/GenBank/DDBJ databases">
        <authorList>
            <person name="Aslett M."/>
        </authorList>
    </citation>
    <scope>NUCLEOTIDE SEQUENCE [LARGE SCALE GENOMIC DNA]</scope>
    <source>
        <strain evidence="3">Lindley</strain>
    </source>
</reference>
<proteinExistence type="predicted"/>
<dbReference type="CDD" id="cd00121">
    <property type="entry name" value="MATH"/>
    <property type="match status" value="1"/>
</dbReference>
<dbReference type="PANTHER" id="PTHR22744:SF14">
    <property type="entry name" value="BTB DOMAIN-CONTAINING PROTEIN-RELATED"/>
    <property type="match status" value="1"/>
</dbReference>
<dbReference type="AlphaFoldDB" id="A0A183BWG2"/>
<keyword evidence="3" id="KW-1185">Reference proteome</keyword>
<sequence>MDPAKSQFPSNSGGDQTDQTKDNKYKRSGQIVFRMPDFKEFSEEGAQLDLLSDPVVYINGLPWQILIKRWDDYIGLHLYCDGDETDMAWTCRAAFQCGVVSCKKGGEWLMKEGNLDSFDIFTANSKWGRPVLIKLEEFPKNGLYDEKEDAVTFKAEVIVEEPNGMPGMRPEDALLVNDELVTVNKYLLASYSKFFRTLFFGENANEMPKVQIDDVPDAVANFERLISTMDPLNVDLDDMAWTCRAAFQCGVVSCKKGGEWLMKEGNLDSFDIFTANSKWGRPVLIKLEEFPKNGLYDEKEDAVTFKAEVIVEEPNGMPGMRPEDALLVNDELVTVNKYLLASYSKFFRTLFFGENANEMPKVQIDDVPDAVANFERLISTMDPLNVDLDDECIENVLMLANQFLLCHVEKRCVDFLLKDSKKTAICKFRMAHQCGIIGMKEKILEEMKKEDFSISGLHSDNLSELNKLGNGEIEELRECHKKLFGAE</sequence>
<dbReference type="Pfam" id="PF00651">
    <property type="entry name" value="BTB"/>
    <property type="match status" value="2"/>
</dbReference>
<name>A0A183BWG2_GLOPA</name>
<feature type="compositionally biased region" description="Polar residues" evidence="1">
    <location>
        <begin position="7"/>
        <end position="17"/>
    </location>
</feature>
<evidence type="ECO:0000313" key="3">
    <source>
        <dbReference type="Proteomes" id="UP000050741"/>
    </source>
</evidence>
<dbReference type="SUPFAM" id="SSF49599">
    <property type="entry name" value="TRAF domain-like"/>
    <property type="match status" value="1"/>
</dbReference>
<dbReference type="SMART" id="SM00225">
    <property type="entry name" value="BTB"/>
    <property type="match status" value="2"/>
</dbReference>
<dbReference type="Pfam" id="PF00917">
    <property type="entry name" value="MATH"/>
    <property type="match status" value="1"/>
</dbReference>
<evidence type="ECO:0000313" key="4">
    <source>
        <dbReference type="WBParaSite" id="GPLIN_000495100"/>
    </source>
</evidence>
<feature type="domain" description="BTB" evidence="2">
    <location>
        <begin position="322"/>
        <end position="390"/>
    </location>
</feature>
<protein>
    <submittedName>
        <fullName evidence="4">BTB domain-containing protein</fullName>
    </submittedName>
</protein>
<dbReference type="InterPro" id="IPR008974">
    <property type="entry name" value="TRAF-like"/>
</dbReference>
<dbReference type="SUPFAM" id="SSF54695">
    <property type="entry name" value="POZ domain"/>
    <property type="match status" value="2"/>
</dbReference>
<evidence type="ECO:0000256" key="1">
    <source>
        <dbReference type="SAM" id="MobiDB-lite"/>
    </source>
</evidence>
<evidence type="ECO:0000259" key="2">
    <source>
        <dbReference type="PROSITE" id="PS50097"/>
    </source>
</evidence>
<reference evidence="4" key="3">
    <citation type="submission" date="2016-06" db="UniProtKB">
        <authorList>
            <consortium name="WormBaseParasite"/>
        </authorList>
    </citation>
    <scope>IDENTIFICATION</scope>
</reference>
<feature type="domain" description="BTB" evidence="2">
    <location>
        <begin position="170"/>
        <end position="238"/>
    </location>
</feature>